<feature type="compositionally biased region" description="Basic residues" evidence="1">
    <location>
        <begin position="37"/>
        <end position="47"/>
    </location>
</feature>
<dbReference type="AlphaFoldDB" id="A0A224Z1W0"/>
<name>A0A224Z1W0_9ACAR</name>
<evidence type="ECO:0000313" key="2">
    <source>
        <dbReference type="EMBL" id="MAA20000.1"/>
    </source>
</evidence>
<protein>
    <submittedName>
        <fullName evidence="2">Uncharacterized protein</fullName>
    </submittedName>
</protein>
<organism evidence="2">
    <name type="scientific">Rhipicephalus zambeziensis</name>
    <dbReference type="NCBI Taxonomy" id="60191"/>
    <lineage>
        <taxon>Eukaryota</taxon>
        <taxon>Metazoa</taxon>
        <taxon>Ecdysozoa</taxon>
        <taxon>Arthropoda</taxon>
        <taxon>Chelicerata</taxon>
        <taxon>Arachnida</taxon>
        <taxon>Acari</taxon>
        <taxon>Parasitiformes</taxon>
        <taxon>Ixodida</taxon>
        <taxon>Ixodoidea</taxon>
        <taxon>Ixodidae</taxon>
        <taxon>Rhipicephalinae</taxon>
        <taxon>Rhipicephalus</taxon>
        <taxon>Rhipicephalus</taxon>
    </lineage>
</organism>
<evidence type="ECO:0000256" key="1">
    <source>
        <dbReference type="SAM" id="MobiDB-lite"/>
    </source>
</evidence>
<proteinExistence type="predicted"/>
<reference evidence="2" key="1">
    <citation type="journal article" date="2017" name="Parasit. Vectors">
        <title>Sialotranscriptomics of Rhipicephalus zambeziensis reveals intricate expression profiles of secretory proteins and suggests tight temporal transcriptional regulation during blood-feeding.</title>
        <authorList>
            <person name="de Castro M.H."/>
            <person name="de Klerk D."/>
            <person name="Pienaar R."/>
            <person name="Rees D.J.G."/>
            <person name="Mans B.J."/>
        </authorList>
    </citation>
    <scope>NUCLEOTIDE SEQUENCE</scope>
    <source>
        <tissue evidence="2">Salivary glands</tissue>
    </source>
</reference>
<dbReference type="EMBL" id="GFPF01008854">
    <property type="protein sequence ID" value="MAA20000.1"/>
    <property type="molecule type" value="Transcribed_RNA"/>
</dbReference>
<accession>A0A224Z1W0</accession>
<feature type="region of interest" description="Disordered" evidence="1">
    <location>
        <begin position="20"/>
        <end position="54"/>
    </location>
</feature>
<sequence>MLTEIQKKIATAPKDFEIENTYTNGLREPTIESRTSEHKRKGKRNKKSDKDAIKPIDAQVTYSGNSVVTIATFGTNTTTYQMNYTGDWSQHKKCLMPCNPKYPDPCKSLPDDNCTCLIRKNFRSTGTCASLSAVPGNKDYKRPKKGVIERK</sequence>